<accession>X0YUX7</accession>
<comment type="caution">
    <text evidence="2">The sequence shown here is derived from an EMBL/GenBank/DDBJ whole genome shotgun (WGS) entry which is preliminary data.</text>
</comment>
<dbReference type="AlphaFoldDB" id="X0YUX7"/>
<feature type="compositionally biased region" description="Polar residues" evidence="1">
    <location>
        <begin position="7"/>
        <end position="22"/>
    </location>
</feature>
<reference evidence="2" key="1">
    <citation type="journal article" date="2014" name="Front. Microbiol.">
        <title>High frequency of phylogenetically diverse reductive dehalogenase-homologous genes in deep subseafloor sedimentary metagenomes.</title>
        <authorList>
            <person name="Kawai M."/>
            <person name="Futagami T."/>
            <person name="Toyoda A."/>
            <person name="Takaki Y."/>
            <person name="Nishi S."/>
            <person name="Hori S."/>
            <person name="Arai W."/>
            <person name="Tsubouchi T."/>
            <person name="Morono Y."/>
            <person name="Uchiyama I."/>
            <person name="Ito T."/>
            <person name="Fujiyama A."/>
            <person name="Inagaki F."/>
            <person name="Takami H."/>
        </authorList>
    </citation>
    <scope>NUCLEOTIDE SEQUENCE</scope>
    <source>
        <strain evidence="2">Expedition CK06-06</strain>
    </source>
</reference>
<protein>
    <submittedName>
        <fullName evidence="2">Uncharacterized protein</fullName>
    </submittedName>
</protein>
<proteinExistence type="predicted"/>
<sequence>MSGGGSFTSDQTTLHRTAATTGINLRDGRTRVTSIQAAGAASSEVSLYDQTAAVPVAGNLKAKYLFGTDGLEVYVPGSGILFKDGVTIVVVASAGAT</sequence>
<organism evidence="2">
    <name type="scientific">marine sediment metagenome</name>
    <dbReference type="NCBI Taxonomy" id="412755"/>
    <lineage>
        <taxon>unclassified sequences</taxon>
        <taxon>metagenomes</taxon>
        <taxon>ecological metagenomes</taxon>
    </lineage>
</organism>
<evidence type="ECO:0000313" key="2">
    <source>
        <dbReference type="EMBL" id="GAG40436.1"/>
    </source>
</evidence>
<evidence type="ECO:0000256" key="1">
    <source>
        <dbReference type="SAM" id="MobiDB-lite"/>
    </source>
</evidence>
<name>X0YUX7_9ZZZZ</name>
<dbReference type="EMBL" id="BARS01044863">
    <property type="protein sequence ID" value="GAG40436.1"/>
    <property type="molecule type" value="Genomic_DNA"/>
</dbReference>
<gene>
    <name evidence="2" type="ORF">S01H1_67710</name>
</gene>
<feature type="non-terminal residue" evidence="2">
    <location>
        <position position="97"/>
    </location>
</feature>
<feature type="region of interest" description="Disordered" evidence="1">
    <location>
        <begin position="1"/>
        <end position="22"/>
    </location>
</feature>